<proteinExistence type="predicted"/>
<dbReference type="InterPro" id="IPR022655">
    <property type="entry name" value="DUF1553"/>
</dbReference>
<feature type="non-terminal residue" evidence="2">
    <location>
        <position position="1"/>
    </location>
</feature>
<protein>
    <recommendedName>
        <fullName evidence="1">DUF1553 domain-containing protein</fullName>
    </recommendedName>
</protein>
<feature type="domain" description="DUF1553" evidence="1">
    <location>
        <begin position="1"/>
        <end position="264"/>
    </location>
</feature>
<dbReference type="PANTHER" id="PTHR35889:SF3">
    <property type="entry name" value="F-BOX DOMAIN-CONTAINING PROTEIN"/>
    <property type="match status" value="1"/>
</dbReference>
<organism evidence="2">
    <name type="scientific">marine metagenome</name>
    <dbReference type="NCBI Taxonomy" id="408172"/>
    <lineage>
        <taxon>unclassified sequences</taxon>
        <taxon>metagenomes</taxon>
        <taxon>ecological metagenomes</taxon>
    </lineage>
</organism>
<dbReference type="PANTHER" id="PTHR35889">
    <property type="entry name" value="CYCLOINULO-OLIGOSACCHARIDE FRUCTANOTRANSFERASE-RELATED"/>
    <property type="match status" value="1"/>
</dbReference>
<dbReference type="EMBL" id="UINC01021430">
    <property type="protein sequence ID" value="SVA88962.1"/>
    <property type="molecule type" value="Genomic_DNA"/>
</dbReference>
<evidence type="ECO:0000259" key="1">
    <source>
        <dbReference type="Pfam" id="PF07587"/>
    </source>
</evidence>
<accession>A0A381ZJD9</accession>
<dbReference type="AlphaFoldDB" id="A0A381ZJD9"/>
<name>A0A381ZJD9_9ZZZZ</name>
<gene>
    <name evidence="2" type="ORF">METZ01_LOCUS141816</name>
</gene>
<evidence type="ECO:0000313" key="2">
    <source>
        <dbReference type="EMBL" id="SVA88962.1"/>
    </source>
</evidence>
<reference evidence="2" key="1">
    <citation type="submission" date="2018-05" db="EMBL/GenBank/DDBJ databases">
        <authorList>
            <person name="Lanie J.A."/>
            <person name="Ng W.-L."/>
            <person name="Kazmierczak K.M."/>
            <person name="Andrzejewski T.M."/>
            <person name="Davidsen T.M."/>
            <person name="Wayne K.J."/>
            <person name="Tettelin H."/>
            <person name="Glass J.I."/>
            <person name="Rusch D."/>
            <person name="Podicherti R."/>
            <person name="Tsui H.-C.T."/>
            <person name="Winkler M.E."/>
        </authorList>
    </citation>
    <scope>NUCLEOTIDE SEQUENCE</scope>
</reference>
<dbReference type="Pfam" id="PF07587">
    <property type="entry name" value="PSD1"/>
    <property type="match status" value="1"/>
</dbReference>
<sequence>RRAALARWLTDERNVLTWRSIVNRVWHWHFGQGLSPTPNDFGAMGQAPSHPELLDWLAIWFRDEAKGSFKKLHRLILASETYRQRVLDDPSHRGQKIDANNRLLWRMNRQRLTAEQVRDGVMQLSGRLNSTMGGPPVLHFLHKGDQTFKNTAPPFVDYANFDPNSVDGRRRAIYRFIFRTIPDPLLDALDCPDGSGTVPVRATSSTAQQALALLNDKFLLNHAEHMARRIGDRHKGNIPEQVQAAFPLILQRQASSHELEQFAGYVTSHGLANACHLLLNTNEFLYLD</sequence>